<keyword evidence="5" id="KW-0862">Zinc</keyword>
<dbReference type="GO" id="GO:0034138">
    <property type="term" value="P:toll-like receptor 3 signaling pathway"/>
    <property type="evidence" value="ECO:0007669"/>
    <property type="project" value="TreeGrafter"/>
</dbReference>
<dbReference type="GO" id="GO:0034134">
    <property type="term" value="P:toll-like receptor 2 signaling pathway"/>
    <property type="evidence" value="ECO:0007669"/>
    <property type="project" value="TreeGrafter"/>
</dbReference>
<evidence type="ECO:0000256" key="7">
    <source>
        <dbReference type="PROSITE-ProRule" id="PRU01142"/>
    </source>
</evidence>
<dbReference type="GO" id="GO:0005737">
    <property type="term" value="C:cytoplasm"/>
    <property type="evidence" value="ECO:0007669"/>
    <property type="project" value="UniProtKB-SubCell"/>
</dbReference>
<dbReference type="InterPro" id="IPR034735">
    <property type="entry name" value="NEMO_ZF"/>
</dbReference>
<dbReference type="Pfam" id="PF12180">
    <property type="entry name" value="EABR"/>
    <property type="match status" value="1"/>
</dbReference>
<dbReference type="PANTHER" id="PTHR31882">
    <property type="entry name" value="TNFAIP3-INTERACTING PROTEIN COILED COIL FAMILY MEMBER"/>
    <property type="match status" value="1"/>
</dbReference>
<feature type="coiled-coil region" evidence="8">
    <location>
        <begin position="94"/>
        <end position="128"/>
    </location>
</feature>
<evidence type="ECO:0000256" key="4">
    <source>
        <dbReference type="ARBA" id="ARBA00022771"/>
    </source>
</evidence>
<proteinExistence type="predicted"/>
<feature type="coiled-coil region" evidence="8">
    <location>
        <begin position="305"/>
        <end position="378"/>
    </location>
</feature>
<sequence>MDKENINDEHDAPRDKLRSYSTLNSLYHDTQQEIELLNKQIQVKDNIISELKVRLGRYESIYLTAGKNEPVVIGPSKCLLESLCKEVWNPQQKLKDMEQKSSRQAEEIERLKEQIREKELELERVKSQPGHEKDQEIHRLHSALVEKERCEATRAVLCSSLAEEADQLRVQLSSMVQMCQNLLIRLETGNDGGGTTTVVAQQPSAKAVCVTLGCVTVSSGLSVDFLLTLPSYVQASEFDGVNIKMRELQEENEQLKQRVAYVQNLNSQWQKYDSSRQDYIRSLCHRPKETPSLGSVSTGMLHHEISRLNNLMKEKMSECERLERELESTRRQSQERMQTLEQQVFIYEEDFRSERADRERAHGEIADLKEQVGQLRRQLHKQGAGREPRELIPVCRVHIGHRITSRRHKDSSEPVLRSTAEVQQKPAASVVVAAATAEENLTWHGGHGLSDLQCPRCLATFSDRETTEYLNHCEECAKL</sequence>
<dbReference type="PANTHER" id="PTHR31882:SF6">
    <property type="entry name" value="TNFAIP3-INTERACTING PROTEIN 2"/>
    <property type="match status" value="1"/>
</dbReference>
<gene>
    <name evidence="10" type="primary">tnip2</name>
</gene>
<dbReference type="OMA" id="PTERSNQ"/>
<dbReference type="GO" id="GO:0008270">
    <property type="term" value="F:zinc ion binding"/>
    <property type="evidence" value="ECO:0007669"/>
    <property type="project" value="UniProtKB-KW"/>
</dbReference>
<keyword evidence="11" id="KW-1185">Reference proteome</keyword>
<evidence type="ECO:0000256" key="6">
    <source>
        <dbReference type="ARBA" id="ARBA00023054"/>
    </source>
</evidence>
<protein>
    <submittedName>
        <fullName evidence="10">TNFAIP3 interacting protein 2</fullName>
    </submittedName>
</protein>
<evidence type="ECO:0000256" key="1">
    <source>
        <dbReference type="ARBA" id="ARBA00004496"/>
    </source>
</evidence>
<dbReference type="GO" id="GO:0070530">
    <property type="term" value="F:K63-linked polyubiquitin modification-dependent protein binding"/>
    <property type="evidence" value="ECO:0007669"/>
    <property type="project" value="InterPro"/>
</dbReference>
<dbReference type="Ensembl" id="ENSTRUT00000077050.1">
    <property type="protein sequence ID" value="ENSTRUP00000070710.1"/>
    <property type="gene ID" value="ENSTRUG00000007100.3"/>
</dbReference>
<dbReference type="InParanoid" id="A0A674NBY1"/>
<dbReference type="InterPro" id="IPR032419">
    <property type="entry name" value="CC2-LZ_dom"/>
</dbReference>
<keyword evidence="2" id="KW-0963">Cytoplasm</keyword>
<keyword evidence="3" id="KW-0479">Metal-binding</keyword>
<dbReference type="InterPro" id="IPR022008">
    <property type="entry name" value="EABR"/>
</dbReference>
<evidence type="ECO:0000256" key="8">
    <source>
        <dbReference type="SAM" id="Coils"/>
    </source>
</evidence>
<evidence type="ECO:0000256" key="3">
    <source>
        <dbReference type="ARBA" id="ARBA00022723"/>
    </source>
</evidence>
<dbReference type="GO" id="GO:0043123">
    <property type="term" value="P:positive regulation of canonical NF-kappaB signal transduction"/>
    <property type="evidence" value="ECO:0007669"/>
    <property type="project" value="TreeGrafter"/>
</dbReference>
<reference evidence="10 11" key="1">
    <citation type="journal article" date="2011" name="Genome Biol. Evol.">
        <title>Integration of the genetic map and genome assembly of fugu facilitates insights into distinct features of genome evolution in teleosts and mammals.</title>
        <authorList>
            <person name="Kai W."/>
            <person name="Kikuchi K."/>
            <person name="Tohari S."/>
            <person name="Chew A.K."/>
            <person name="Tay A."/>
            <person name="Fujiwara A."/>
            <person name="Hosoya S."/>
            <person name="Suetake H."/>
            <person name="Naruse K."/>
            <person name="Brenner S."/>
            <person name="Suzuki Y."/>
            <person name="Venkatesh B."/>
        </authorList>
    </citation>
    <scope>NUCLEOTIDE SEQUENCE [LARGE SCALE GENOMIC DNA]</scope>
</reference>
<dbReference type="FunCoup" id="A0A674NBY1">
    <property type="interactions" value="976"/>
</dbReference>
<evidence type="ECO:0000259" key="9">
    <source>
        <dbReference type="PROSITE" id="PS51801"/>
    </source>
</evidence>
<evidence type="ECO:0000256" key="2">
    <source>
        <dbReference type="ARBA" id="ARBA00022490"/>
    </source>
</evidence>
<dbReference type="GO" id="GO:0006357">
    <property type="term" value="P:regulation of transcription by RNA polymerase II"/>
    <property type="evidence" value="ECO:0007669"/>
    <property type="project" value="TreeGrafter"/>
</dbReference>
<dbReference type="GeneTree" id="ENSGT00510000046908"/>
<keyword evidence="4 7" id="KW-0863">Zinc-finger</keyword>
<reference evidence="10" key="2">
    <citation type="submission" date="2025-08" db="UniProtKB">
        <authorList>
            <consortium name="Ensembl"/>
        </authorList>
    </citation>
    <scope>IDENTIFICATION</scope>
</reference>
<organism evidence="10 11">
    <name type="scientific">Takifugu rubripes</name>
    <name type="common">Japanese pufferfish</name>
    <name type="synonym">Fugu rubripes</name>
    <dbReference type="NCBI Taxonomy" id="31033"/>
    <lineage>
        <taxon>Eukaryota</taxon>
        <taxon>Metazoa</taxon>
        <taxon>Chordata</taxon>
        <taxon>Craniata</taxon>
        <taxon>Vertebrata</taxon>
        <taxon>Euteleostomi</taxon>
        <taxon>Actinopterygii</taxon>
        <taxon>Neopterygii</taxon>
        <taxon>Teleostei</taxon>
        <taxon>Neoteleostei</taxon>
        <taxon>Acanthomorphata</taxon>
        <taxon>Eupercaria</taxon>
        <taxon>Tetraodontiformes</taxon>
        <taxon>Tetradontoidea</taxon>
        <taxon>Tetraodontidae</taxon>
        <taxon>Takifugu</taxon>
    </lineage>
</organism>
<feature type="coiled-coil region" evidence="8">
    <location>
        <begin position="238"/>
        <end position="265"/>
    </location>
</feature>
<dbReference type="GO" id="GO:0071222">
    <property type="term" value="P:cellular response to lipopolysaccharide"/>
    <property type="evidence" value="ECO:0007669"/>
    <property type="project" value="TreeGrafter"/>
</dbReference>
<dbReference type="Pfam" id="PF16516">
    <property type="entry name" value="CC2-LZ"/>
    <property type="match status" value="1"/>
</dbReference>
<dbReference type="Proteomes" id="UP000005226">
    <property type="component" value="Chromosome 17"/>
</dbReference>
<dbReference type="AlphaFoldDB" id="A0A674NBY1"/>
<evidence type="ECO:0000313" key="11">
    <source>
        <dbReference type="Proteomes" id="UP000005226"/>
    </source>
</evidence>
<feature type="domain" description="CCHC NOA-type" evidence="9">
    <location>
        <begin position="446"/>
        <end position="478"/>
    </location>
</feature>
<comment type="subcellular location">
    <subcellularLocation>
        <location evidence="1">Cytoplasm</location>
    </subcellularLocation>
</comment>
<evidence type="ECO:0000313" key="10">
    <source>
        <dbReference type="Ensembl" id="ENSTRUP00000070710.1"/>
    </source>
</evidence>
<reference evidence="10" key="3">
    <citation type="submission" date="2025-09" db="UniProtKB">
        <authorList>
            <consortium name="Ensembl"/>
        </authorList>
    </citation>
    <scope>IDENTIFICATION</scope>
</reference>
<evidence type="ECO:0000256" key="5">
    <source>
        <dbReference type="ARBA" id="ARBA00022833"/>
    </source>
</evidence>
<dbReference type="PROSITE" id="PS51801">
    <property type="entry name" value="ZF_CCHC_NOA"/>
    <property type="match status" value="1"/>
</dbReference>
<name>A0A674NBY1_TAKRU</name>
<accession>A0A674NBY1</accession>
<keyword evidence="6 8" id="KW-0175">Coiled coil</keyword>
<dbReference type="Gene3D" id="1.20.5.990">
    <property type="entry name" value="Nemo cc2-lz domain - 1d5 darpin complex"/>
    <property type="match status" value="1"/>
</dbReference>